<dbReference type="Pfam" id="PF00439">
    <property type="entry name" value="Bromodomain"/>
    <property type="match status" value="1"/>
</dbReference>
<keyword evidence="3" id="KW-0175">Coiled coil</keyword>
<evidence type="ECO:0000256" key="4">
    <source>
        <dbReference type="SAM" id="MobiDB-lite"/>
    </source>
</evidence>
<keyword evidence="1 2" id="KW-0103">Bromodomain</keyword>
<gene>
    <name evidence="6" type="ORF">WJX72_003145</name>
</gene>
<dbReference type="SUPFAM" id="SSF47370">
    <property type="entry name" value="Bromodomain"/>
    <property type="match status" value="1"/>
</dbReference>
<feature type="region of interest" description="Disordered" evidence="4">
    <location>
        <begin position="370"/>
        <end position="421"/>
    </location>
</feature>
<dbReference type="PROSITE" id="PS50014">
    <property type="entry name" value="BROMODOMAIN_2"/>
    <property type="match status" value="1"/>
</dbReference>
<organism evidence="6 7">
    <name type="scientific">[Myrmecia] bisecta</name>
    <dbReference type="NCBI Taxonomy" id="41462"/>
    <lineage>
        <taxon>Eukaryota</taxon>
        <taxon>Viridiplantae</taxon>
        <taxon>Chlorophyta</taxon>
        <taxon>core chlorophytes</taxon>
        <taxon>Trebouxiophyceae</taxon>
        <taxon>Trebouxiales</taxon>
        <taxon>Trebouxiaceae</taxon>
        <taxon>Myrmecia</taxon>
    </lineage>
</organism>
<keyword evidence="7" id="KW-1185">Reference proteome</keyword>
<evidence type="ECO:0000256" key="3">
    <source>
        <dbReference type="SAM" id="Coils"/>
    </source>
</evidence>
<evidence type="ECO:0000313" key="6">
    <source>
        <dbReference type="EMBL" id="KAK9806142.1"/>
    </source>
</evidence>
<feature type="compositionally biased region" description="Low complexity" evidence="4">
    <location>
        <begin position="626"/>
        <end position="644"/>
    </location>
</feature>
<evidence type="ECO:0000313" key="7">
    <source>
        <dbReference type="Proteomes" id="UP001489004"/>
    </source>
</evidence>
<reference evidence="6 7" key="1">
    <citation type="journal article" date="2024" name="Nat. Commun.">
        <title>Phylogenomics reveals the evolutionary origins of lichenization in chlorophyte algae.</title>
        <authorList>
            <person name="Puginier C."/>
            <person name="Libourel C."/>
            <person name="Otte J."/>
            <person name="Skaloud P."/>
            <person name="Haon M."/>
            <person name="Grisel S."/>
            <person name="Petersen M."/>
            <person name="Berrin J.G."/>
            <person name="Delaux P.M."/>
            <person name="Dal Grande F."/>
            <person name="Keller J."/>
        </authorList>
    </citation>
    <scope>NUCLEOTIDE SEQUENCE [LARGE SCALE GENOMIC DNA]</scope>
    <source>
        <strain evidence="6 7">SAG 2043</strain>
    </source>
</reference>
<feature type="region of interest" description="Disordered" evidence="4">
    <location>
        <begin position="622"/>
        <end position="653"/>
    </location>
</feature>
<feature type="region of interest" description="Disordered" evidence="4">
    <location>
        <begin position="437"/>
        <end position="463"/>
    </location>
</feature>
<dbReference type="EMBL" id="JALJOR010000014">
    <property type="protein sequence ID" value="KAK9806142.1"/>
    <property type="molecule type" value="Genomic_DNA"/>
</dbReference>
<feature type="compositionally biased region" description="Polar residues" evidence="4">
    <location>
        <begin position="398"/>
        <end position="421"/>
    </location>
</feature>
<dbReference type="SMART" id="SM00297">
    <property type="entry name" value="BROMO"/>
    <property type="match status" value="1"/>
</dbReference>
<dbReference type="CDD" id="cd04369">
    <property type="entry name" value="Bromodomain"/>
    <property type="match status" value="1"/>
</dbReference>
<sequence length="687" mass="73944">MPWCTRPGEAVQESAGDLYYGIRVVTPLPCHQLATNPEGRPAEHGCYTKWVVQRPLMESSLDICDSGDPSFTVGGQVSSETREEHSSQEREPRNRPLRPHGLADPRGSAAAPEFRRPHKKGATLIGPEQRALNANLLRPCYNAARKRLPPEGINVFKLPVSKQQVPDYSEFVPPEAEMCLEVISTKLSRCAYKSANELRDDFKQMAANARAYNSPGCGTYRLEAAVDWAEALLEGLDMELSIRAEVLPEAEEKVEAEVKELAASPNKAGVVIKHTDAAPVVPPGFSWSLKVTAGKPEGYVELTAVCPVHQEAGNCDRVGKVVGFLDKHASCNPQWEPFKRLPGEATELYEYRLKTHCGFSWSKQGVMKHSKHGSAGLKRSSNGSESDFMAKRPKADANGTQPALANGHNSHAASQGQAQPYSATAQMLMHQQSQIANAHAGPLSTSPKQAGQDPGPGPIKDARPAVAAGTARTTGKLEVRSHRPLINELHQTKRLCAPQLQALQSGLEGFSSSLRQLDQAAQALNAAETEKAQLVTLYNAISQKASRAEEAAKAHLSQKEHAELSLAVKEAEVDQLRRDLQAEKAGREWAKQQLAATQKGRDEALTLLRTAGITNDAALASTSQDPAPAAAPAGAPAAASGGPSNSSQRISALEAHVAELQAELDSTQKAKEALDEKLRTLQSVFNA</sequence>
<feature type="compositionally biased region" description="Basic and acidic residues" evidence="4">
    <location>
        <begin position="80"/>
        <end position="94"/>
    </location>
</feature>
<feature type="region of interest" description="Disordered" evidence="4">
    <location>
        <begin position="63"/>
        <end position="122"/>
    </location>
</feature>
<feature type="domain" description="Bromo" evidence="5">
    <location>
        <begin position="156"/>
        <end position="220"/>
    </location>
</feature>
<proteinExistence type="predicted"/>
<feature type="coiled-coil region" evidence="3">
    <location>
        <begin position="517"/>
        <end position="586"/>
    </location>
</feature>
<evidence type="ECO:0000256" key="1">
    <source>
        <dbReference type="ARBA" id="ARBA00023117"/>
    </source>
</evidence>
<dbReference type="Gene3D" id="1.20.920.10">
    <property type="entry name" value="Bromodomain-like"/>
    <property type="match status" value="1"/>
</dbReference>
<accession>A0AAW1PDF8</accession>
<protein>
    <recommendedName>
        <fullName evidence="5">Bromo domain-containing protein</fullName>
    </recommendedName>
</protein>
<evidence type="ECO:0000256" key="2">
    <source>
        <dbReference type="PROSITE-ProRule" id="PRU00035"/>
    </source>
</evidence>
<dbReference type="Proteomes" id="UP001489004">
    <property type="component" value="Unassembled WGS sequence"/>
</dbReference>
<dbReference type="AlphaFoldDB" id="A0AAW1PDF8"/>
<dbReference type="InterPro" id="IPR036427">
    <property type="entry name" value="Bromodomain-like_sf"/>
</dbReference>
<name>A0AAW1PDF8_9CHLO</name>
<dbReference type="InterPro" id="IPR001487">
    <property type="entry name" value="Bromodomain"/>
</dbReference>
<evidence type="ECO:0000259" key="5">
    <source>
        <dbReference type="PROSITE" id="PS50014"/>
    </source>
</evidence>
<comment type="caution">
    <text evidence="6">The sequence shown here is derived from an EMBL/GenBank/DDBJ whole genome shotgun (WGS) entry which is preliminary data.</text>
</comment>